<gene>
    <name evidence="10" type="primary">pepF</name>
    <name evidence="10" type="ORF">PH603_11500</name>
</gene>
<keyword evidence="2 6" id="KW-0479">Metal-binding</keyword>
<dbReference type="Gene3D" id="1.10.1370.20">
    <property type="entry name" value="Oligoendopeptidase f, C-terminal domain"/>
    <property type="match status" value="1"/>
</dbReference>
<dbReference type="EC" id="3.4.24.-" evidence="6"/>
<dbReference type="InterPro" id="IPR004438">
    <property type="entry name" value="Peptidase_M3B"/>
</dbReference>
<dbReference type="GO" id="GO:0046872">
    <property type="term" value="F:metal ion binding"/>
    <property type="evidence" value="ECO:0007669"/>
    <property type="project" value="UniProtKB-UniRule"/>
</dbReference>
<dbReference type="KEGG" id="gso:PH603_11500"/>
<keyword evidence="7" id="KW-0732">Signal</keyword>
<dbReference type="Gene3D" id="1.20.140.70">
    <property type="entry name" value="Oligopeptidase f, N-terminal domain"/>
    <property type="match status" value="1"/>
</dbReference>
<dbReference type="InterPro" id="IPR013647">
    <property type="entry name" value="OligopepF_N_dom"/>
</dbReference>
<evidence type="ECO:0000256" key="4">
    <source>
        <dbReference type="ARBA" id="ARBA00022833"/>
    </source>
</evidence>
<keyword evidence="4 6" id="KW-0862">Zinc</keyword>
<dbReference type="SUPFAM" id="SSF55486">
    <property type="entry name" value="Metalloproteases ('zincins'), catalytic domain"/>
    <property type="match status" value="1"/>
</dbReference>
<dbReference type="CDD" id="cd09608">
    <property type="entry name" value="M3B_PepF"/>
    <property type="match status" value="1"/>
</dbReference>
<evidence type="ECO:0000313" key="10">
    <source>
        <dbReference type="EMBL" id="WCL53160.1"/>
    </source>
</evidence>
<feature type="domain" description="Oligopeptidase F N-terminal" evidence="9">
    <location>
        <begin position="138"/>
        <end position="205"/>
    </location>
</feature>
<evidence type="ECO:0000256" key="3">
    <source>
        <dbReference type="ARBA" id="ARBA00022801"/>
    </source>
</evidence>
<dbReference type="Pfam" id="PF01432">
    <property type="entry name" value="Peptidase_M3"/>
    <property type="match status" value="1"/>
</dbReference>
<feature type="signal peptide" evidence="7">
    <location>
        <begin position="1"/>
        <end position="31"/>
    </location>
</feature>
<evidence type="ECO:0000256" key="1">
    <source>
        <dbReference type="ARBA" id="ARBA00022670"/>
    </source>
</evidence>
<evidence type="ECO:0000259" key="8">
    <source>
        <dbReference type="Pfam" id="PF01432"/>
    </source>
</evidence>
<proteinExistence type="inferred from homology"/>
<dbReference type="PANTHER" id="PTHR11804:SF84">
    <property type="entry name" value="SACCHAROLYSIN"/>
    <property type="match status" value="1"/>
</dbReference>
<name>A0AAF0BL83_9PROT</name>
<keyword evidence="1 6" id="KW-0645">Protease</keyword>
<protein>
    <recommendedName>
        <fullName evidence="6">Oligopeptidase F</fullName>
        <ecNumber evidence="6">3.4.24.-</ecNumber>
    </recommendedName>
</protein>
<reference evidence="10" key="1">
    <citation type="submission" date="2023-01" db="EMBL/GenBank/DDBJ databases">
        <title>The genome sequence of Kordiimonadaceae bacterium 6D33.</title>
        <authorList>
            <person name="Liu Y."/>
        </authorList>
    </citation>
    <scope>NUCLEOTIDE SEQUENCE</scope>
    <source>
        <strain evidence="10">6D33</strain>
    </source>
</reference>
<feature type="domain" description="Peptidase M3A/M3B catalytic" evidence="8">
    <location>
        <begin position="231"/>
        <end position="608"/>
    </location>
</feature>
<keyword evidence="3 6" id="KW-0378">Hydrolase</keyword>
<dbReference type="AlphaFoldDB" id="A0AAF0BL83"/>
<dbReference type="EMBL" id="CP116805">
    <property type="protein sequence ID" value="WCL53160.1"/>
    <property type="molecule type" value="Genomic_DNA"/>
</dbReference>
<dbReference type="InterPro" id="IPR001567">
    <property type="entry name" value="Pept_M3A_M3B_dom"/>
</dbReference>
<dbReference type="InterPro" id="IPR042088">
    <property type="entry name" value="OligoPept_F_C"/>
</dbReference>
<keyword evidence="11" id="KW-1185">Reference proteome</keyword>
<evidence type="ECO:0000256" key="6">
    <source>
        <dbReference type="RuleBase" id="RU368091"/>
    </source>
</evidence>
<dbReference type="RefSeq" id="WP_289502672.1">
    <property type="nucleotide sequence ID" value="NZ_CP116805.1"/>
</dbReference>
<dbReference type="InterPro" id="IPR045090">
    <property type="entry name" value="Pept_M3A_M3B"/>
</dbReference>
<dbReference type="Pfam" id="PF08439">
    <property type="entry name" value="Peptidase_M3_N"/>
    <property type="match status" value="1"/>
</dbReference>
<accession>A0AAF0BL83</accession>
<evidence type="ECO:0000259" key="9">
    <source>
        <dbReference type="Pfam" id="PF08439"/>
    </source>
</evidence>
<dbReference type="Gene3D" id="1.10.287.830">
    <property type="entry name" value="putative peptidase helix hairpin domain like"/>
    <property type="match status" value="1"/>
</dbReference>
<dbReference type="NCBIfam" id="TIGR00181">
    <property type="entry name" value="pepF"/>
    <property type="match status" value="1"/>
</dbReference>
<evidence type="ECO:0000313" key="11">
    <source>
        <dbReference type="Proteomes" id="UP001217500"/>
    </source>
</evidence>
<dbReference type="PANTHER" id="PTHR11804">
    <property type="entry name" value="PROTEASE M3 THIMET OLIGOPEPTIDASE-RELATED"/>
    <property type="match status" value="1"/>
</dbReference>
<dbReference type="GO" id="GO:0004222">
    <property type="term" value="F:metalloendopeptidase activity"/>
    <property type="evidence" value="ECO:0007669"/>
    <property type="project" value="UniProtKB-UniRule"/>
</dbReference>
<sequence>MKRTTGVNRLIKAALLGTTLAFAPMMHGAMAEDAPGQIRWDLSDLYPSVEAWNATREQVLKDVAAYSRFQGNLGKSAAALADALDEVNRIEKELARMYIYTSLGSDEDLRDAKAQERFSQARTTYAEFGRATAFMAPELLTVGTKKIEGYIKREKRLEKHAFFLRDTLRQEKYTLGLEAEGVLANASEVTGGAGNIYNLLTSANIAWPTVKLSTGEDATLSQAGYSKYRAVQNREDRKLVFDTFWQTWKNYEATFGQTLDTLVKGHTFYAKSRHYPNALSYALSGPNIPEEVYRTLVKSVNESLPSFHRYLKLRQRMLGLSDMRYYDIYPETTALDREFSVDDAKKLTLESLTPFGEEYLGLLKQGFDADWMHVYPQPGKRSGAYMNGAAYDVHPYVLLNYNKGFEDVSTFSHEWGHAVHTLLSRAANPYETYSYRTFTAELASTTNEVLLQEHLLKGDLSDEERLYYIDRALEGIRGTLFRQTMFAEFELKIHEVVEAGEPLSGEKMTAIYLDLLKRYHGDAEGVMKIDDLYGIEWAYIPHFYRNFYVFQYATSISGGTMFAERMLNGDPKAQSDYLNVLKAGGSRYPYEMLKEAGVDLASEAPYQTIVARMNRLMDEADAILTRMGK</sequence>
<comment type="function">
    <text evidence="6">Has oligopeptidase activity and degrades a variety of small bioactive peptides.</text>
</comment>
<organism evidence="10 11">
    <name type="scientific">Gimibacter soli</name>
    <dbReference type="NCBI Taxonomy" id="3024400"/>
    <lineage>
        <taxon>Bacteria</taxon>
        <taxon>Pseudomonadati</taxon>
        <taxon>Pseudomonadota</taxon>
        <taxon>Alphaproteobacteria</taxon>
        <taxon>Kordiimonadales</taxon>
        <taxon>Temperatibacteraceae</taxon>
        <taxon>Gimibacter</taxon>
    </lineage>
</organism>
<comment type="similarity">
    <text evidence="6">Belongs to the peptidase M3B family.</text>
</comment>
<keyword evidence="5 6" id="KW-0482">Metalloprotease</keyword>
<evidence type="ECO:0000256" key="5">
    <source>
        <dbReference type="ARBA" id="ARBA00023049"/>
    </source>
</evidence>
<dbReference type="GO" id="GO:0006508">
    <property type="term" value="P:proteolysis"/>
    <property type="evidence" value="ECO:0007669"/>
    <property type="project" value="UniProtKB-KW"/>
</dbReference>
<comment type="cofactor">
    <cofactor evidence="6">
        <name>Zn(2+)</name>
        <dbReference type="ChEBI" id="CHEBI:29105"/>
    </cofactor>
    <text evidence="6">Binds 1 zinc ion.</text>
</comment>
<feature type="chain" id="PRO_5041982145" description="Oligopeptidase F" evidence="7">
    <location>
        <begin position="32"/>
        <end position="629"/>
    </location>
</feature>
<dbReference type="GO" id="GO:0006518">
    <property type="term" value="P:peptide metabolic process"/>
    <property type="evidence" value="ECO:0007669"/>
    <property type="project" value="TreeGrafter"/>
</dbReference>
<dbReference type="Proteomes" id="UP001217500">
    <property type="component" value="Chromosome"/>
</dbReference>
<evidence type="ECO:0000256" key="2">
    <source>
        <dbReference type="ARBA" id="ARBA00022723"/>
    </source>
</evidence>
<evidence type="ECO:0000256" key="7">
    <source>
        <dbReference type="SAM" id="SignalP"/>
    </source>
</evidence>